<evidence type="ECO:0000313" key="1">
    <source>
        <dbReference type="Proteomes" id="UP000887565"/>
    </source>
</evidence>
<name>A0A915J4G9_ROMCU</name>
<reference evidence="2" key="1">
    <citation type="submission" date="2022-11" db="UniProtKB">
        <authorList>
            <consortium name="WormBaseParasite"/>
        </authorList>
    </citation>
    <scope>IDENTIFICATION</scope>
</reference>
<keyword evidence="1" id="KW-1185">Reference proteome</keyword>
<organism evidence="1 2">
    <name type="scientific">Romanomermis culicivorax</name>
    <name type="common">Nematode worm</name>
    <dbReference type="NCBI Taxonomy" id="13658"/>
    <lineage>
        <taxon>Eukaryota</taxon>
        <taxon>Metazoa</taxon>
        <taxon>Ecdysozoa</taxon>
        <taxon>Nematoda</taxon>
        <taxon>Enoplea</taxon>
        <taxon>Dorylaimia</taxon>
        <taxon>Mermithida</taxon>
        <taxon>Mermithoidea</taxon>
        <taxon>Mermithidae</taxon>
        <taxon>Romanomermis</taxon>
    </lineage>
</organism>
<dbReference type="WBParaSite" id="nRc.2.0.1.t20718-RA">
    <property type="protein sequence ID" value="nRc.2.0.1.t20718-RA"/>
    <property type="gene ID" value="nRc.2.0.1.g20718"/>
</dbReference>
<proteinExistence type="predicted"/>
<dbReference type="Proteomes" id="UP000887565">
    <property type="component" value="Unplaced"/>
</dbReference>
<sequence length="76" mass="8179">MKCYQEAGQGADGQVVPSCLRDNTLHQYNGAVMSIRSKGMSQSMSWTNVSKSLWILASQSQGTNLGRNGKVQSITG</sequence>
<evidence type="ECO:0000313" key="2">
    <source>
        <dbReference type="WBParaSite" id="nRc.2.0.1.t20718-RA"/>
    </source>
</evidence>
<accession>A0A915J4G9</accession>
<dbReference type="AlphaFoldDB" id="A0A915J4G9"/>
<protein>
    <submittedName>
        <fullName evidence="2">Uncharacterized protein</fullName>
    </submittedName>
</protein>